<accession>A0ABX1RE36</accession>
<reference evidence="2 3" key="1">
    <citation type="submission" date="2020-04" db="EMBL/GenBank/DDBJ databases">
        <authorList>
            <person name="Klaysubun C."/>
            <person name="Duangmal K."/>
            <person name="Lipun K."/>
        </authorList>
    </citation>
    <scope>NUCLEOTIDE SEQUENCE [LARGE SCALE GENOMIC DNA]</scope>
    <source>
        <strain evidence="2 3">JCM 11839</strain>
    </source>
</reference>
<proteinExistence type="predicted"/>
<dbReference type="Proteomes" id="UP001296706">
    <property type="component" value="Unassembled WGS sequence"/>
</dbReference>
<dbReference type="Pfam" id="PF13830">
    <property type="entry name" value="DUF4192"/>
    <property type="match status" value="1"/>
</dbReference>
<keyword evidence="3" id="KW-1185">Reference proteome</keyword>
<comment type="caution">
    <text evidence="2">The sequence shown here is derived from an EMBL/GenBank/DDBJ whole genome shotgun (WGS) entry which is preliminary data.</text>
</comment>
<dbReference type="InterPro" id="IPR025447">
    <property type="entry name" value="DUF4192"/>
</dbReference>
<sequence>MATPDIPRSSSALPPLPGDPSTLRVREPGELLAAVPILLGFHPRESLVLVATGGESGRRLGLTLRVDLPPPEHDAAVAADAVQNLLLDSPTGAAVIVVAGSAEAVRPREDLVGLVVHALEARGIDVHTVLSTPSTAAGARWTCYDPCGCTGLVPEGSATPFAAASVAAGRVVRADRNELEQLLAPAHPERIRRREALLIQAADEALYQPDPGASRRAAADREGLDAELTLVDAAIADAAADRLVLDDTRVVALAGALAVPDVRDAALLRCVGPAAAAAEQLWTALVRETPDPEAAEPAALLAVSAMVRGDGALANIALDRAEQAWPGHRLTAILRSVLLGMRPEEIREWVRGGGEQGGVSAVPFPTSRRTIRRNRPGA</sequence>
<dbReference type="RefSeq" id="WP_169396730.1">
    <property type="nucleotide sequence ID" value="NZ_BAAAJH010000005.1"/>
</dbReference>
<evidence type="ECO:0000313" key="3">
    <source>
        <dbReference type="Proteomes" id="UP001296706"/>
    </source>
</evidence>
<evidence type="ECO:0000313" key="2">
    <source>
        <dbReference type="EMBL" id="NMH78661.1"/>
    </source>
</evidence>
<gene>
    <name evidence="2" type="ORF">HF577_16430</name>
</gene>
<organism evidence="2 3">
    <name type="scientific">Pseudonocardia xinjiangensis</name>
    <dbReference type="NCBI Taxonomy" id="75289"/>
    <lineage>
        <taxon>Bacteria</taxon>
        <taxon>Bacillati</taxon>
        <taxon>Actinomycetota</taxon>
        <taxon>Actinomycetes</taxon>
        <taxon>Pseudonocardiales</taxon>
        <taxon>Pseudonocardiaceae</taxon>
        <taxon>Pseudonocardia</taxon>
    </lineage>
</organism>
<dbReference type="EMBL" id="JAAXKY010000049">
    <property type="protein sequence ID" value="NMH78661.1"/>
    <property type="molecule type" value="Genomic_DNA"/>
</dbReference>
<protein>
    <submittedName>
        <fullName evidence="2">DUF4192 domain-containing protein</fullName>
    </submittedName>
</protein>
<name>A0ABX1RE36_9PSEU</name>
<evidence type="ECO:0000256" key="1">
    <source>
        <dbReference type="SAM" id="MobiDB-lite"/>
    </source>
</evidence>
<feature type="region of interest" description="Disordered" evidence="1">
    <location>
        <begin position="1"/>
        <end position="21"/>
    </location>
</feature>